<dbReference type="InterPro" id="IPR058661">
    <property type="entry name" value="FimL_2nd"/>
</dbReference>
<dbReference type="EMBL" id="QOVF01000004">
    <property type="protein sequence ID" value="KAA0693548.1"/>
    <property type="molecule type" value="Genomic_DNA"/>
</dbReference>
<protein>
    <submittedName>
        <fullName evidence="2">Ferrous iron transporter B</fullName>
    </submittedName>
</protein>
<keyword evidence="3" id="KW-1185">Reference proteome</keyword>
<dbReference type="GO" id="GO:0000160">
    <property type="term" value="P:phosphorelay signal transduction system"/>
    <property type="evidence" value="ECO:0007669"/>
    <property type="project" value="InterPro"/>
</dbReference>
<dbReference type="SUPFAM" id="SSF47226">
    <property type="entry name" value="Histidine-containing phosphotransfer domain, HPT domain"/>
    <property type="match status" value="1"/>
</dbReference>
<reference evidence="2 3" key="1">
    <citation type="submission" date="2018-07" db="EMBL/GenBank/DDBJ databases">
        <title>Pseudomonas laoshanensis sp. nov., isolated from soil.</title>
        <authorList>
            <person name="Sun J."/>
            <person name="Yu L."/>
            <person name="Wang M."/>
            <person name="Zhang C."/>
        </authorList>
    </citation>
    <scope>NUCLEOTIDE SEQUENCE [LARGE SCALE GENOMIC DNA]</scope>
    <source>
        <strain evidence="2 3">Y22</strain>
    </source>
</reference>
<feature type="domain" description="Scaffold protein FimL second" evidence="1">
    <location>
        <begin position="144"/>
        <end position="272"/>
    </location>
</feature>
<accession>A0A7V7GSR6</accession>
<proteinExistence type="predicted"/>
<evidence type="ECO:0000259" key="1">
    <source>
        <dbReference type="Pfam" id="PF26379"/>
    </source>
</evidence>
<dbReference type="Pfam" id="PF26379">
    <property type="entry name" value="FimL_2nd"/>
    <property type="match status" value="1"/>
</dbReference>
<dbReference type="Proteomes" id="UP000463138">
    <property type="component" value="Unassembled WGS sequence"/>
</dbReference>
<evidence type="ECO:0000313" key="2">
    <source>
        <dbReference type="EMBL" id="KAA0693548.1"/>
    </source>
</evidence>
<organism evidence="2 3">
    <name type="scientific">Halopseudomonas laoshanensis</name>
    <dbReference type="NCBI Taxonomy" id="2268758"/>
    <lineage>
        <taxon>Bacteria</taxon>
        <taxon>Pseudomonadati</taxon>
        <taxon>Pseudomonadota</taxon>
        <taxon>Gammaproteobacteria</taxon>
        <taxon>Pseudomonadales</taxon>
        <taxon>Pseudomonadaceae</taxon>
        <taxon>Halopseudomonas</taxon>
    </lineage>
</organism>
<dbReference type="AlphaFoldDB" id="A0A7V7GSR6"/>
<dbReference type="RefSeq" id="WP_149333292.1">
    <property type="nucleotide sequence ID" value="NZ_QOVF01000004.1"/>
</dbReference>
<name>A0A7V7GSR6_9GAMM</name>
<dbReference type="InterPro" id="IPR036641">
    <property type="entry name" value="HPT_dom_sf"/>
</dbReference>
<comment type="caution">
    <text evidence="2">The sequence shown here is derived from an EMBL/GenBank/DDBJ whole genome shotgun (WGS) entry which is preliminary data.</text>
</comment>
<gene>
    <name evidence="2" type="ORF">DT594_14270</name>
</gene>
<evidence type="ECO:0000313" key="3">
    <source>
        <dbReference type="Proteomes" id="UP000463138"/>
    </source>
</evidence>
<sequence length="539" mass="59117">MGEVEDLLQQFLEDRHNGSLLQQAIEGLQQLRGTLTLIELRGAALLLAEMIALATDIPEHDGTDRNEPLSALCDSLFLLERYLQQCRHQGFERPELLLPTINQLRANRPGVPALSDSHFYSLTAESLPLTLRGQQEQQPLDGRTFNRLRQMYQLGLLGMIRDDGLAASAPLMQRALVRWQSTLDPSAATLCWVAAAALEAIEKTPLQLSSPRKRLFSQLDREIKKRAVRQPSPAPANNPELLRELAFLVALGDASCERCEEVKAALRLPDTGYTELELQSSFHRLRGPGVDVMRSVAEALREELTAIKDLLDLLARNAGDPEQSLETLGGALQRLWKTLSMLDLPEAAAAIEAAAEQLSSWKSADIELLEQIADAVLMAETAVNRLDERGSDVGPVPGSVPGDSKEPVELKEARIVLIEESQAGLSLAKRAITAYMESGNDIMHLMNVPSTLETVRGGLIFLGMTRAASIINLSGRFIQEVMLERRDVPKAQQLEVLADALTSIEFYLESAERSAVATTDVLTLAEESLAELGYTLAGP</sequence>
<dbReference type="OrthoDB" id="9803176at2"/>